<dbReference type="PANTHER" id="PTHR42894">
    <property type="entry name" value="N-(5'-PHOSPHORIBOSYL)ANTHRANILATE ISOMERASE"/>
    <property type="match status" value="1"/>
</dbReference>
<dbReference type="OrthoDB" id="9786954at2"/>
<evidence type="ECO:0000256" key="9">
    <source>
        <dbReference type="ARBA" id="ARBA00023235"/>
    </source>
</evidence>
<dbReference type="FunFam" id="3.20.20.70:FF:000075">
    <property type="entry name" value="Tryptophan biosynthesis protein TRP1"/>
    <property type="match status" value="1"/>
</dbReference>
<comment type="catalytic activity">
    <reaction evidence="1 10">
        <text>N-(5-phospho-beta-D-ribosyl)anthranilate = 1-(2-carboxyphenylamino)-1-deoxy-D-ribulose 5-phosphate</text>
        <dbReference type="Rhea" id="RHEA:21540"/>
        <dbReference type="ChEBI" id="CHEBI:18277"/>
        <dbReference type="ChEBI" id="CHEBI:58613"/>
        <dbReference type="EC" id="5.3.1.24"/>
    </reaction>
</comment>
<dbReference type="InterPro" id="IPR013785">
    <property type="entry name" value="Aldolase_TIM"/>
</dbReference>
<dbReference type="InterPro" id="IPR011060">
    <property type="entry name" value="RibuloseP-bd_barrel"/>
</dbReference>
<dbReference type="EC" id="5.3.1.24" evidence="4 10"/>
<dbReference type="Proteomes" id="UP000030437">
    <property type="component" value="Unassembled WGS sequence"/>
</dbReference>
<sequence length="205" mass="22278">MTLVKICGLTEQRHVQTAISAGTDFIGFVFAPSKRQVTIEQAAALAKDIAGNVKKVGVFVNAEKEFLQEAYKKVPLDYIQYHGDETIDFIKQVGLPAIKAFSIRTTEDVLKAADYDVDYYLFDAPRTDYRGGSGHSFDWSLLEESNIPREKVILAGGLNADNIAAAIHLVQPAGVDVSSGVEQDGIKAEALIKGFLQTAKGAKMI</sequence>
<dbReference type="Gene3D" id="3.20.20.70">
    <property type="entry name" value="Aldolase class I"/>
    <property type="match status" value="1"/>
</dbReference>
<dbReference type="UniPathway" id="UPA00035">
    <property type="reaction ID" value="UER00042"/>
</dbReference>
<dbReference type="GO" id="GO:0004640">
    <property type="term" value="F:phosphoribosylanthranilate isomerase activity"/>
    <property type="evidence" value="ECO:0007669"/>
    <property type="project" value="UniProtKB-UniRule"/>
</dbReference>
<dbReference type="GO" id="GO:0000162">
    <property type="term" value="P:L-tryptophan biosynthetic process"/>
    <property type="evidence" value="ECO:0007669"/>
    <property type="project" value="UniProtKB-UniRule"/>
</dbReference>
<reference evidence="12 13" key="1">
    <citation type="submission" date="2014-02" db="EMBL/GenBank/DDBJ databases">
        <title>Draft genome sequence of Lysinibacillus odysseyi NBRC 100172.</title>
        <authorList>
            <person name="Zhang F."/>
            <person name="Wang G."/>
            <person name="Zhang L."/>
        </authorList>
    </citation>
    <scope>NUCLEOTIDE SEQUENCE [LARGE SCALE GENOMIC DNA]</scope>
    <source>
        <strain evidence="12 13">NBRC 100172</strain>
    </source>
</reference>
<evidence type="ECO:0000256" key="10">
    <source>
        <dbReference type="HAMAP-Rule" id="MF_00135"/>
    </source>
</evidence>
<comment type="caution">
    <text evidence="12">The sequence shown here is derived from an EMBL/GenBank/DDBJ whole genome shotgun (WGS) entry which is preliminary data.</text>
</comment>
<name>A0A0A3IQS9_9BACI</name>
<evidence type="ECO:0000256" key="7">
    <source>
        <dbReference type="ARBA" id="ARBA00022822"/>
    </source>
</evidence>
<dbReference type="AlphaFoldDB" id="A0A0A3IQS9"/>
<dbReference type="EMBL" id="JPVP01000053">
    <property type="protein sequence ID" value="KGR85770.1"/>
    <property type="molecule type" value="Genomic_DNA"/>
</dbReference>
<evidence type="ECO:0000259" key="11">
    <source>
        <dbReference type="Pfam" id="PF00697"/>
    </source>
</evidence>
<keyword evidence="7 10" id="KW-0822">Tryptophan biosynthesis</keyword>
<gene>
    <name evidence="10" type="primary">trpF</name>
    <name evidence="12" type="ORF">CD32_07935</name>
</gene>
<feature type="domain" description="N-(5'phosphoribosyl) anthranilate isomerase (PRAI)" evidence="11">
    <location>
        <begin position="4"/>
        <end position="197"/>
    </location>
</feature>
<keyword evidence="9 10" id="KW-0413">Isomerase</keyword>
<dbReference type="NCBIfam" id="NF002300">
    <property type="entry name" value="PRK01222.1-7"/>
    <property type="match status" value="1"/>
</dbReference>
<dbReference type="Pfam" id="PF00697">
    <property type="entry name" value="PRAI"/>
    <property type="match status" value="1"/>
</dbReference>
<keyword evidence="13" id="KW-1185">Reference proteome</keyword>
<proteinExistence type="inferred from homology"/>
<evidence type="ECO:0000256" key="2">
    <source>
        <dbReference type="ARBA" id="ARBA00004664"/>
    </source>
</evidence>
<dbReference type="CDD" id="cd00405">
    <property type="entry name" value="PRAI"/>
    <property type="match status" value="1"/>
</dbReference>
<evidence type="ECO:0000256" key="3">
    <source>
        <dbReference type="ARBA" id="ARBA00007571"/>
    </source>
</evidence>
<keyword evidence="8 10" id="KW-0057">Aromatic amino acid biosynthesis</keyword>
<protein>
    <recommendedName>
        <fullName evidence="5 10">N-(5'-phosphoribosyl)anthranilate isomerase</fullName>
        <shortName evidence="10">PRAI</shortName>
        <ecNumber evidence="4 10">5.3.1.24</ecNumber>
    </recommendedName>
</protein>
<keyword evidence="6 10" id="KW-0028">Amino-acid biosynthesis</keyword>
<comment type="similarity">
    <text evidence="3 10">Belongs to the TrpF family.</text>
</comment>
<evidence type="ECO:0000256" key="8">
    <source>
        <dbReference type="ARBA" id="ARBA00023141"/>
    </source>
</evidence>
<dbReference type="InterPro" id="IPR001240">
    <property type="entry name" value="PRAI_dom"/>
</dbReference>
<evidence type="ECO:0000313" key="12">
    <source>
        <dbReference type="EMBL" id="KGR85770.1"/>
    </source>
</evidence>
<evidence type="ECO:0000256" key="6">
    <source>
        <dbReference type="ARBA" id="ARBA00022605"/>
    </source>
</evidence>
<evidence type="ECO:0000256" key="1">
    <source>
        <dbReference type="ARBA" id="ARBA00001164"/>
    </source>
</evidence>
<evidence type="ECO:0000256" key="4">
    <source>
        <dbReference type="ARBA" id="ARBA00012572"/>
    </source>
</evidence>
<organism evidence="12 13">
    <name type="scientific">Lysinibacillus odysseyi 34hs-1 = NBRC 100172</name>
    <dbReference type="NCBI Taxonomy" id="1220589"/>
    <lineage>
        <taxon>Bacteria</taxon>
        <taxon>Bacillati</taxon>
        <taxon>Bacillota</taxon>
        <taxon>Bacilli</taxon>
        <taxon>Bacillales</taxon>
        <taxon>Bacillaceae</taxon>
        <taxon>Lysinibacillus</taxon>
    </lineage>
</organism>
<dbReference type="STRING" id="1220589.CD32_07935"/>
<dbReference type="HAMAP" id="MF_00135">
    <property type="entry name" value="PRAI"/>
    <property type="match status" value="1"/>
</dbReference>
<dbReference type="RefSeq" id="WP_036153210.1">
    <property type="nucleotide sequence ID" value="NZ_AVCX01000008.1"/>
</dbReference>
<dbReference type="InterPro" id="IPR044643">
    <property type="entry name" value="TrpF_fam"/>
</dbReference>
<evidence type="ECO:0000313" key="13">
    <source>
        <dbReference type="Proteomes" id="UP000030437"/>
    </source>
</evidence>
<accession>A0A0A3IQS9</accession>
<dbReference type="eggNOG" id="COG0135">
    <property type="taxonomic scope" value="Bacteria"/>
</dbReference>
<dbReference type="PANTHER" id="PTHR42894:SF1">
    <property type="entry name" value="N-(5'-PHOSPHORIBOSYL)ANTHRANILATE ISOMERASE"/>
    <property type="match status" value="1"/>
</dbReference>
<dbReference type="SUPFAM" id="SSF51366">
    <property type="entry name" value="Ribulose-phoshate binding barrel"/>
    <property type="match status" value="1"/>
</dbReference>
<comment type="pathway">
    <text evidence="2 10">Amino-acid biosynthesis; L-tryptophan biosynthesis; L-tryptophan from chorismate: step 3/5.</text>
</comment>
<evidence type="ECO:0000256" key="5">
    <source>
        <dbReference type="ARBA" id="ARBA00022272"/>
    </source>
</evidence>